<sequence length="570" mass="68709">MMLFGVHLHQPVDNFDWVIEKAVNECYGPFFETLSKYPEFKFAFHSSGWIMEKIKNDYRDVFESIKKCNIEFFTGGYYEPVLVSIPSEDRIYQIQKLNNFLKENFNAAPSGLWLTERVWDDEIVSDLKRVGVEYVIVDDYHFYASGYKKINGYYLTGMFKKIALFPISKELRYAIPFKKVGVAINLLKNNLVMFDDIEKFGLWPETKKRVYKEKWLEEFVEKTIDKSMHFRDFYKNNKPIAYAFIENLSYEEMTEWVLDAEDIIKLKKEKQNCHFAKGSIWKRFFYKYKESNYLHKRMLESIKNESYYKLQTNDVYWHGIFGGLYLPNLRDNAYKYLIECDNGMDECKDIDFDGSKEIKKVFENSIFVFNSRGELIEFDNKIEKINYLNTIKRYKEFYHLQDIENKEKKEVKTIHEMDIKIDKKIYFDDYYRYSFVLRKKDEVNLDKLIKNETSYLELEYYVNFENDKIIFKNEKITKIFKLSDKKIEYEIKGEALLEFNFHFYDYDEIKEGEFEGDGFKFHDLRLKFDNTRYFVYLIKTYNLTEKGLQETIQGVSIVIENPGKGEICFE</sequence>
<dbReference type="InterPro" id="IPR014718">
    <property type="entry name" value="GH-type_carb-bd"/>
</dbReference>
<dbReference type="AlphaFoldDB" id="A0A292YDG4"/>
<feature type="domain" description="Alpha-amylase/4-alpha-glucanotransferase C-terminal" evidence="5">
    <location>
        <begin position="349"/>
        <end position="558"/>
    </location>
</feature>
<dbReference type="InterPro" id="IPR011330">
    <property type="entry name" value="Glyco_hydro/deAcase_b/a-brl"/>
</dbReference>
<dbReference type="InterPro" id="IPR052046">
    <property type="entry name" value="GH57_Enzymes"/>
</dbReference>
<evidence type="ECO:0000256" key="1">
    <source>
        <dbReference type="ARBA" id="ARBA00006821"/>
    </source>
</evidence>
<dbReference type="PANTHER" id="PTHR36306:SF1">
    <property type="entry name" value="ALPHA-AMYLASE-RELATED"/>
    <property type="match status" value="1"/>
</dbReference>
<protein>
    <submittedName>
        <fullName evidence="6">4-alpha-glucanotransferase</fullName>
    </submittedName>
</protein>
<feature type="domain" description="Glycoside hydrolase family 57 N-terminal" evidence="3">
    <location>
        <begin position="4"/>
        <end position="239"/>
    </location>
</feature>
<dbReference type="InterPro" id="IPR015178">
    <property type="entry name" value="A-amylase/a-glucTrfase_central"/>
</dbReference>
<dbReference type="InterPro" id="IPR015179">
    <property type="entry name" value="A-amylase/a-glucTrfase_C"/>
</dbReference>
<dbReference type="InterPro" id="IPR011013">
    <property type="entry name" value="Gal_mutarotase_sf_dom"/>
</dbReference>
<dbReference type="OrthoDB" id="8476at2"/>
<dbReference type="Gene3D" id="2.70.98.10">
    <property type="match status" value="1"/>
</dbReference>
<keyword evidence="6" id="KW-0808">Transferase</keyword>
<evidence type="ECO:0000259" key="4">
    <source>
        <dbReference type="Pfam" id="PF09094"/>
    </source>
</evidence>
<dbReference type="GO" id="GO:0030246">
    <property type="term" value="F:carbohydrate binding"/>
    <property type="evidence" value="ECO:0007669"/>
    <property type="project" value="InterPro"/>
</dbReference>
<evidence type="ECO:0000259" key="3">
    <source>
        <dbReference type="Pfam" id="PF03065"/>
    </source>
</evidence>
<reference evidence="6 7" key="1">
    <citation type="journal article" date="2017" name="Syst. Appl. Microbiol.">
        <title>Lebetimonas natsushimae sp. nov., a novel strictly anaerobic, moderately thermophilic chemoautotroph isolated from a deep-sea hydrothermal vent polychaete nest in the Mid-Okinawa Trough.</title>
        <authorList>
            <person name="Nagata R."/>
            <person name="Takaki Y."/>
            <person name="Tame A."/>
            <person name="Nunoura T."/>
            <person name="Muto H."/>
            <person name="Mino S."/>
            <person name="Sawayama S."/>
            <person name="Takai K."/>
            <person name="Nakagawa S."/>
        </authorList>
    </citation>
    <scope>NUCLEOTIDE SEQUENCE [LARGE SCALE GENOMIC DNA]</scope>
    <source>
        <strain evidence="6 7">HS1857</strain>
    </source>
</reference>
<dbReference type="Pfam" id="PF09095">
    <property type="entry name" value="AmyA-gluTrfs_C"/>
    <property type="match status" value="1"/>
</dbReference>
<dbReference type="GO" id="GO:0005975">
    <property type="term" value="P:carbohydrate metabolic process"/>
    <property type="evidence" value="ECO:0007669"/>
    <property type="project" value="InterPro"/>
</dbReference>
<comment type="similarity">
    <text evidence="1">Belongs to the glycosyl hydrolase 57 family.</text>
</comment>
<keyword evidence="2" id="KW-0119">Carbohydrate metabolism</keyword>
<name>A0A292YDG4_9BACT</name>
<evidence type="ECO:0000259" key="5">
    <source>
        <dbReference type="Pfam" id="PF09095"/>
    </source>
</evidence>
<feature type="domain" description="Alpha-amylase/4-alpha-glucanotransferase central" evidence="4">
    <location>
        <begin position="280"/>
        <end position="341"/>
    </location>
</feature>
<evidence type="ECO:0000256" key="2">
    <source>
        <dbReference type="ARBA" id="ARBA00023277"/>
    </source>
</evidence>
<dbReference type="SUPFAM" id="SSF88713">
    <property type="entry name" value="Glycoside hydrolase/deacetylase"/>
    <property type="match status" value="1"/>
</dbReference>
<dbReference type="SUPFAM" id="SSF74650">
    <property type="entry name" value="Galactose mutarotase-like"/>
    <property type="match status" value="1"/>
</dbReference>
<accession>A0A292YDG4</accession>
<dbReference type="PANTHER" id="PTHR36306">
    <property type="entry name" value="ALPHA-AMYLASE-RELATED-RELATED"/>
    <property type="match status" value="1"/>
</dbReference>
<gene>
    <name evidence="6" type="ORF">LNAT_P0752</name>
</gene>
<dbReference type="EMBL" id="BDME01000001">
    <property type="protein sequence ID" value="GAX87456.1"/>
    <property type="molecule type" value="Genomic_DNA"/>
</dbReference>
<organism evidence="6 7">
    <name type="scientific">Lebetimonas natsushimae</name>
    <dbReference type="NCBI Taxonomy" id="1936991"/>
    <lineage>
        <taxon>Bacteria</taxon>
        <taxon>Pseudomonadati</taxon>
        <taxon>Campylobacterota</taxon>
        <taxon>Epsilonproteobacteria</taxon>
        <taxon>Nautiliales</taxon>
        <taxon>Nautiliaceae</taxon>
        <taxon>Lebetimonas</taxon>
    </lineage>
</organism>
<dbReference type="Pfam" id="PF03065">
    <property type="entry name" value="Glyco_hydro_57"/>
    <property type="match status" value="1"/>
</dbReference>
<dbReference type="Pfam" id="PF09094">
    <property type="entry name" value="AmyA-A_glucT_m"/>
    <property type="match status" value="1"/>
</dbReference>
<comment type="caution">
    <text evidence="6">The sequence shown here is derived from an EMBL/GenBank/DDBJ whole genome shotgun (WGS) entry which is preliminary data.</text>
</comment>
<proteinExistence type="inferred from homology"/>
<evidence type="ECO:0000313" key="6">
    <source>
        <dbReference type="EMBL" id="GAX87456.1"/>
    </source>
</evidence>
<keyword evidence="7" id="KW-1185">Reference proteome</keyword>
<dbReference type="Proteomes" id="UP000217944">
    <property type="component" value="Unassembled WGS sequence"/>
</dbReference>
<evidence type="ECO:0000313" key="7">
    <source>
        <dbReference type="Proteomes" id="UP000217944"/>
    </source>
</evidence>
<dbReference type="Gene3D" id="3.20.110.20">
    <property type="match status" value="1"/>
</dbReference>
<dbReference type="SUPFAM" id="SSF88688">
    <property type="entry name" value="Families 57/38 glycoside transferase middle domain"/>
    <property type="match status" value="1"/>
</dbReference>
<dbReference type="InterPro" id="IPR028995">
    <property type="entry name" value="Glyco_hydro_57/38_cen_sf"/>
</dbReference>
<dbReference type="GO" id="GO:0016740">
    <property type="term" value="F:transferase activity"/>
    <property type="evidence" value="ECO:0007669"/>
    <property type="project" value="UniProtKB-KW"/>
</dbReference>
<dbReference type="InterPro" id="IPR004300">
    <property type="entry name" value="Glyco_hydro_57_N"/>
</dbReference>